<dbReference type="InterPro" id="IPR050412">
    <property type="entry name" value="Ig-like_Receptors_ImmuneReg"/>
</dbReference>
<feature type="domain" description="Immunoglobulin" evidence="6">
    <location>
        <begin position="130"/>
        <end position="215"/>
    </location>
</feature>
<dbReference type="InterPro" id="IPR036179">
    <property type="entry name" value="Ig-like_dom_sf"/>
</dbReference>
<dbReference type="GO" id="GO:0005886">
    <property type="term" value="C:plasma membrane"/>
    <property type="evidence" value="ECO:0007669"/>
    <property type="project" value="Ensembl"/>
</dbReference>
<feature type="signal peptide" evidence="5">
    <location>
        <begin position="1"/>
        <end position="21"/>
    </location>
</feature>
<dbReference type="GO" id="GO:0002764">
    <property type="term" value="P:immune response-regulating signaling pathway"/>
    <property type="evidence" value="ECO:0007669"/>
    <property type="project" value="TreeGrafter"/>
</dbReference>
<dbReference type="eggNOG" id="ENOG502RCU0">
    <property type="taxonomic scope" value="Eukaryota"/>
</dbReference>
<evidence type="ECO:0000313" key="7">
    <source>
        <dbReference type="Ensembl" id="ENSLAFP00000018510.1"/>
    </source>
</evidence>
<keyword evidence="4" id="KW-0812">Transmembrane</keyword>
<dbReference type="InterPro" id="IPR003599">
    <property type="entry name" value="Ig_sub"/>
</dbReference>
<dbReference type="InterPro" id="IPR013151">
    <property type="entry name" value="Immunoglobulin_dom"/>
</dbReference>
<evidence type="ECO:0000256" key="4">
    <source>
        <dbReference type="SAM" id="Phobius"/>
    </source>
</evidence>
<reference evidence="7" key="3">
    <citation type="submission" date="2025-09" db="UniProtKB">
        <authorList>
            <consortium name="Ensembl"/>
        </authorList>
    </citation>
    <scope>IDENTIFICATION</scope>
    <source>
        <strain evidence="7">Isolate ISIS603380</strain>
    </source>
</reference>
<evidence type="ECO:0000256" key="1">
    <source>
        <dbReference type="ARBA" id="ARBA00022729"/>
    </source>
</evidence>
<keyword evidence="3" id="KW-0393">Immunoglobulin domain</keyword>
<dbReference type="STRING" id="9785.ENSLAFP00000018510"/>
<dbReference type="Ensembl" id="ENSLAFT00000032690.1">
    <property type="protein sequence ID" value="ENSLAFP00000018510.1"/>
    <property type="gene ID" value="ENSLAFG00000017751.2"/>
</dbReference>
<accession>G3TSF2</accession>
<dbReference type="AlphaFoldDB" id="G3TSF2"/>
<dbReference type="Gene3D" id="2.60.40.10">
    <property type="entry name" value="Immunoglobulins"/>
    <property type="match status" value="2"/>
</dbReference>
<organism evidence="7 8">
    <name type="scientific">Loxodonta africana</name>
    <name type="common">African elephant</name>
    <dbReference type="NCBI Taxonomy" id="9785"/>
    <lineage>
        <taxon>Eukaryota</taxon>
        <taxon>Metazoa</taxon>
        <taxon>Chordata</taxon>
        <taxon>Craniata</taxon>
        <taxon>Vertebrata</taxon>
        <taxon>Euteleostomi</taxon>
        <taxon>Mammalia</taxon>
        <taxon>Eutheria</taxon>
        <taxon>Afrotheria</taxon>
        <taxon>Proboscidea</taxon>
        <taxon>Elephantidae</taxon>
        <taxon>Loxodonta</taxon>
    </lineage>
</organism>
<evidence type="ECO:0000256" key="3">
    <source>
        <dbReference type="ARBA" id="ARBA00023319"/>
    </source>
</evidence>
<protein>
    <submittedName>
        <fullName evidence="7">Fc alpha receptor</fullName>
    </submittedName>
</protein>
<proteinExistence type="predicted"/>
<name>G3TSF2_LOXAF</name>
<dbReference type="InParanoid" id="G3TSF2"/>
<dbReference type="Pfam" id="PF00047">
    <property type="entry name" value="ig"/>
    <property type="match status" value="1"/>
</dbReference>
<keyword evidence="4" id="KW-1133">Transmembrane helix</keyword>
<dbReference type="HOGENOM" id="CLU_021100_1_2_1"/>
<keyword evidence="2" id="KW-1015">Disulfide bond</keyword>
<dbReference type="FunCoup" id="G3TSF2">
    <property type="interactions" value="4"/>
</dbReference>
<dbReference type="InterPro" id="IPR013783">
    <property type="entry name" value="Ig-like_fold"/>
</dbReference>
<dbReference type="SMART" id="SM00409">
    <property type="entry name" value="IG"/>
    <property type="match status" value="2"/>
</dbReference>
<evidence type="ECO:0000256" key="2">
    <source>
        <dbReference type="ARBA" id="ARBA00023157"/>
    </source>
</evidence>
<keyword evidence="4" id="KW-0472">Membrane</keyword>
<dbReference type="OMA" id="DHTTENW"/>
<evidence type="ECO:0000259" key="6">
    <source>
        <dbReference type="SMART" id="SM00409"/>
    </source>
</evidence>
<dbReference type="SUPFAM" id="SSF48726">
    <property type="entry name" value="Immunoglobulin"/>
    <property type="match status" value="2"/>
</dbReference>
<evidence type="ECO:0000313" key="8">
    <source>
        <dbReference type="Proteomes" id="UP000007646"/>
    </source>
</evidence>
<reference evidence="7" key="2">
    <citation type="submission" date="2025-08" db="UniProtKB">
        <authorList>
            <consortium name="Ensembl"/>
        </authorList>
    </citation>
    <scope>IDENTIFICATION</scope>
    <source>
        <strain evidence="7">Isolate ISIS603380</strain>
    </source>
</reference>
<feature type="chain" id="PRO_5003455676" evidence="5">
    <location>
        <begin position="22"/>
        <end position="286"/>
    </location>
</feature>
<dbReference type="FunFam" id="2.60.40.10:FF:000049">
    <property type="entry name" value="Leukocyte immunoglobulin-like receptor subfamily B member 1"/>
    <property type="match status" value="2"/>
</dbReference>
<keyword evidence="8" id="KW-1185">Reference proteome</keyword>
<dbReference type="PANTHER" id="PTHR11738:SF4">
    <property type="entry name" value="IMMUNOGLOBULIN ALPHA FC RECEPTOR"/>
    <property type="match status" value="1"/>
</dbReference>
<evidence type="ECO:0000256" key="5">
    <source>
        <dbReference type="SAM" id="SignalP"/>
    </source>
</evidence>
<gene>
    <name evidence="7" type="primary">FCAR</name>
</gene>
<sequence length="286" mass="32063">MIPKGTKLLCLVLCLGQRIQAQDRNFSIPTISAVPGSVVPWNETVKILCKGAPESYLYHLKILRNSKYQQVNEILGYQKEAAVFTIHPMDANSAGNYRCQYRSYKGWSEHSDALDLVVTGFYDKPFLSADQDHRVAPGENFSLRCSSASIPFDRFSLTKDGGVDLPQQQNGGHQGSFTLGPVNYNFSGNYRCYGWYNASPHVWSSPSNTLELVVTDTMNQDYTMENLIRMIVAGLVLVALLAILAEDWHSRRVLHKEGRQDLAETSCSKQKCQTEWTLQPAPNGHL</sequence>
<keyword evidence="1 5" id="KW-0732">Signal</keyword>
<feature type="domain" description="Immunoglobulin" evidence="6">
    <location>
        <begin position="34"/>
        <end position="119"/>
    </location>
</feature>
<dbReference type="PANTHER" id="PTHR11738">
    <property type="entry name" value="MHC CLASS I NK CELL RECEPTOR"/>
    <property type="match status" value="1"/>
</dbReference>
<feature type="transmembrane region" description="Helical" evidence="4">
    <location>
        <begin position="227"/>
        <end position="245"/>
    </location>
</feature>
<reference evidence="7 8" key="1">
    <citation type="submission" date="2009-06" db="EMBL/GenBank/DDBJ databases">
        <title>The Genome Sequence of Loxodonta africana (African elephant).</title>
        <authorList>
            <person name="Di Palma F."/>
            <person name="Heiman D."/>
            <person name="Young S."/>
            <person name="Johnson J."/>
            <person name="Lander E.S."/>
            <person name="Lindblad-Toh K."/>
        </authorList>
    </citation>
    <scope>NUCLEOTIDE SEQUENCE [LARGE SCALE GENOMIC DNA]</scope>
    <source>
        <strain evidence="7 8">Isolate ISIS603380</strain>
    </source>
</reference>
<dbReference type="Proteomes" id="UP000007646">
    <property type="component" value="Unassembled WGS sequence"/>
</dbReference>
<dbReference type="GeneTree" id="ENSGT01100000263478"/>